<keyword evidence="13" id="KW-1185">Reference proteome</keyword>
<evidence type="ECO:0000256" key="7">
    <source>
        <dbReference type="ARBA" id="ARBA00022989"/>
    </source>
</evidence>
<keyword evidence="4 10" id="KW-0812">Transmembrane</keyword>
<dbReference type="PROSITE" id="PS50893">
    <property type="entry name" value="ABC_TRANSPORTER_2"/>
    <property type="match status" value="2"/>
</dbReference>
<protein>
    <recommendedName>
        <fullName evidence="11">ABC transporter domain-containing protein</fullName>
    </recommendedName>
</protein>
<evidence type="ECO:0000256" key="4">
    <source>
        <dbReference type="ARBA" id="ARBA00022692"/>
    </source>
</evidence>
<accession>A0AA39GLC4</accession>
<feature type="domain" description="ABC transporter" evidence="11">
    <location>
        <begin position="119"/>
        <end position="373"/>
    </location>
</feature>
<evidence type="ECO:0000313" key="12">
    <source>
        <dbReference type="EMBL" id="KAK0388137.1"/>
    </source>
</evidence>
<dbReference type="PANTHER" id="PTHR19241">
    <property type="entry name" value="ATP-BINDING CASSETTE TRANSPORTER"/>
    <property type="match status" value="1"/>
</dbReference>
<dbReference type="GO" id="GO:0016020">
    <property type="term" value="C:membrane"/>
    <property type="evidence" value="ECO:0007669"/>
    <property type="project" value="UniProtKB-SubCell"/>
</dbReference>
<evidence type="ECO:0000256" key="9">
    <source>
        <dbReference type="SAM" id="MobiDB-lite"/>
    </source>
</evidence>
<keyword evidence="7 10" id="KW-1133">Transmembrane helix</keyword>
<feature type="transmembrane region" description="Helical" evidence="10">
    <location>
        <begin position="1319"/>
        <end position="1339"/>
    </location>
</feature>
<dbReference type="CDD" id="cd03233">
    <property type="entry name" value="ABCG_PDR_domain1"/>
    <property type="match status" value="1"/>
</dbReference>
<comment type="caution">
    <text evidence="12">The sequence shown here is derived from an EMBL/GenBank/DDBJ whole genome shotgun (WGS) entry which is preliminary data.</text>
</comment>
<dbReference type="InterPro" id="IPR003593">
    <property type="entry name" value="AAA+_ATPase"/>
</dbReference>
<dbReference type="SMART" id="SM00382">
    <property type="entry name" value="AAA"/>
    <property type="match status" value="2"/>
</dbReference>
<sequence>MAGGNESTATTVTGVDAQSRRISQGQENDEQTTEFVRQRSLELIRSIGDENPFLSSEPALDPRSPHFNPRAWLTALLGTSAKDPERYPRHDVGVSFRNLNVYGSKDSVTYQNDVLTWPARFPKMLLGLLGNRRQGAPILTDFNGLVRTGEMLLVLGRPGSGVTTFLKTLAGVTRGLQVDSNSVLNYQGIDFETMHKTFRGEAIYQAEDDVHFALLNVAFTLEFAALMRTPQNRFPGVSRSAYAEHLRDVVMAIYGITHTASTKVGNDFVRGVSGGERKRVSIAEVTLSQSAVQCWDNSTRGLDAATAVDFTKSLRLSTEMTRSTTIAAMYQAAEDSYNKFDKVTLLYEGRQVYFGPIDKAKAYFTEMGYHCPDRQTTADFLTSLTNPAERTVRDGFQPKVPRTAAEFAEAWKRSETYAKLCQEVEAYEDSHPINGKEVEKFLTVRQARQSSLMRPKSPYTVSIPLQIWYCVVRGYHRLMQDLLFFQFTVSQNQSTGLIVGSVFYNMPNTAESINNRLTLIFFAVLFNALAASFEIIPLYASRPVIMKHSRFALYHPFSDTIANMIMELPNKIFSNLFLNIPLYFLANLRREPGPFFVFLLFGFLSTLVISNTLRTLGHVTRSVYQALAPYALIVTAMVLYTGFVLPVRYMQGWLRWLERLDPISYAYQSLVINELRGRRFECNAFVPAYPDATSNQRTCATRGGAPGSDFIDGDDYIRTQLGYDPGNIWRNFGIMIVFIVVTLVVYLIVVETVDVDGAQADALVFLRGTKKQVASIQQADEESGPVSSVSEKRDAEISNESCHPAGHEAQSTTPALSSGLFKPKSKLAPSEARVFQWKNLCYDITVEKENHRVLDDVFGWVRPGSLTALMGATGAGKTTLLDVLADRVSTGVIKGDITVNGFARSQDFQSHTGYAKQQDIHLPTATVREALRFSAVLRQREPSSKEDKFAYVEEIIETLDMERYADAIVGEPGYGLNAEQRKRLTIGVELAAKPELLLFLDEPTSGLDSQTAWAIGDLLRKLADQGQAILCTIHQPSALLFEQFDRILLLQKGGKMVYFGDLGLDSRTMINYFESHGAPKCEIHMNPAEWMLNVTGAGIGGSTDTDWAQAWMESKERAERITEMEELNRKIANADGTPKVGEAKDTYATSFTTQFYWTLVRVFQQYWRTPSYIWSKLLLVIGVSLFVGLSFQDMSLSLQGLQNQTFSIFLLLTVLVFMAYQTMPHFIVQRSIFEARERASGTYSWVVFVLVNIIVELPWTLLSAFFMFITWYYPLGMNENANGATAERGGLMFLLLWAFMLFSATFTDLVIVAIETAELGALTALTLYTSCLVFCGIIMPRSGLPGFWTFMYRVSPLTYLVGGMLSAGVSGNEITCSDLELLRFQPPSNMSCYEYMAPYMQEAGGRLVDGGGDLCQFCPLASTDAYLDRVDIEYDQRWRNFGLQFAYIGFNILAALAIYWLARVPKKGGLFKSRK</sequence>
<comment type="subcellular location">
    <subcellularLocation>
        <location evidence="1">Membrane</location>
        <topology evidence="1">Multi-pass membrane protein</topology>
    </subcellularLocation>
</comment>
<feature type="transmembrane region" description="Helical" evidence="10">
    <location>
        <begin position="1243"/>
        <end position="1271"/>
    </location>
</feature>
<feature type="compositionally biased region" description="Polar residues" evidence="9">
    <location>
        <begin position="1"/>
        <end position="13"/>
    </location>
</feature>
<dbReference type="GO" id="GO:0005524">
    <property type="term" value="F:ATP binding"/>
    <property type="evidence" value="ECO:0007669"/>
    <property type="project" value="UniProtKB-KW"/>
</dbReference>
<dbReference type="EMBL" id="JAPDFR010000003">
    <property type="protein sequence ID" value="KAK0388137.1"/>
    <property type="molecule type" value="Genomic_DNA"/>
</dbReference>
<feature type="region of interest" description="Disordered" evidence="9">
    <location>
        <begin position="776"/>
        <end position="817"/>
    </location>
</feature>
<dbReference type="SUPFAM" id="SSF52540">
    <property type="entry name" value="P-loop containing nucleoside triphosphate hydrolases"/>
    <property type="match status" value="2"/>
</dbReference>
<keyword evidence="3" id="KW-0813">Transport</keyword>
<evidence type="ECO:0000313" key="13">
    <source>
        <dbReference type="Proteomes" id="UP001175261"/>
    </source>
</evidence>
<dbReference type="PROSITE" id="PS00211">
    <property type="entry name" value="ABC_TRANSPORTER_1"/>
    <property type="match status" value="1"/>
</dbReference>
<evidence type="ECO:0000259" key="11">
    <source>
        <dbReference type="PROSITE" id="PS50893"/>
    </source>
</evidence>
<dbReference type="Pfam" id="PF14510">
    <property type="entry name" value="ABC_trans_N"/>
    <property type="match status" value="1"/>
</dbReference>
<dbReference type="Pfam" id="PF00005">
    <property type="entry name" value="ABC_tran"/>
    <property type="match status" value="2"/>
</dbReference>
<feature type="transmembrane region" description="Helical" evidence="10">
    <location>
        <begin position="1441"/>
        <end position="1462"/>
    </location>
</feature>
<dbReference type="InterPro" id="IPR034001">
    <property type="entry name" value="ABCG_PDR_1"/>
</dbReference>
<comment type="similarity">
    <text evidence="2">Belongs to the ABC transporter superfamily. ABCG family. PDR (TC 3.A.1.205) subfamily.</text>
</comment>
<dbReference type="InterPro" id="IPR010929">
    <property type="entry name" value="PDR_CDR_ABC"/>
</dbReference>
<keyword evidence="8 10" id="KW-0472">Membrane</keyword>
<evidence type="ECO:0000256" key="6">
    <source>
        <dbReference type="ARBA" id="ARBA00022840"/>
    </source>
</evidence>
<evidence type="ECO:0000256" key="8">
    <source>
        <dbReference type="ARBA" id="ARBA00023136"/>
    </source>
</evidence>
<feature type="transmembrane region" description="Helical" evidence="10">
    <location>
        <begin position="595"/>
        <end position="614"/>
    </location>
</feature>
<dbReference type="FunFam" id="3.40.50.300:FF:000054">
    <property type="entry name" value="ABC multidrug transporter atrF"/>
    <property type="match status" value="1"/>
</dbReference>
<feature type="transmembrane region" description="Helical" evidence="10">
    <location>
        <begin position="517"/>
        <end position="540"/>
    </location>
</feature>
<evidence type="ECO:0000256" key="1">
    <source>
        <dbReference type="ARBA" id="ARBA00004141"/>
    </source>
</evidence>
<feature type="transmembrane region" description="Helical" evidence="10">
    <location>
        <begin position="626"/>
        <end position="647"/>
    </location>
</feature>
<evidence type="ECO:0000256" key="10">
    <source>
        <dbReference type="SAM" id="Phobius"/>
    </source>
</evidence>
<dbReference type="InterPro" id="IPR003439">
    <property type="entry name" value="ABC_transporter-like_ATP-bd"/>
</dbReference>
<dbReference type="InterPro" id="IPR027417">
    <property type="entry name" value="P-loop_NTPase"/>
</dbReference>
<feature type="transmembrane region" description="Helical" evidence="10">
    <location>
        <begin position="728"/>
        <end position="749"/>
    </location>
</feature>
<dbReference type="GO" id="GO:0140359">
    <property type="term" value="F:ABC-type transporter activity"/>
    <property type="evidence" value="ECO:0007669"/>
    <property type="project" value="InterPro"/>
</dbReference>
<feature type="transmembrane region" description="Helical" evidence="10">
    <location>
        <begin position="1173"/>
        <end position="1192"/>
    </location>
</feature>
<name>A0AA39GLC4_SARSR</name>
<dbReference type="InterPro" id="IPR017871">
    <property type="entry name" value="ABC_transporter-like_CS"/>
</dbReference>
<proteinExistence type="inferred from homology"/>
<dbReference type="Gene3D" id="3.40.50.300">
    <property type="entry name" value="P-loop containing nucleotide triphosphate hydrolases"/>
    <property type="match status" value="2"/>
</dbReference>
<feature type="region of interest" description="Disordered" evidence="9">
    <location>
        <begin position="1"/>
        <end position="35"/>
    </location>
</feature>
<dbReference type="CDD" id="cd03232">
    <property type="entry name" value="ABCG_PDR_domain2"/>
    <property type="match status" value="1"/>
</dbReference>
<evidence type="ECO:0000256" key="2">
    <source>
        <dbReference type="ARBA" id="ARBA00006012"/>
    </source>
</evidence>
<dbReference type="InterPro" id="IPR034003">
    <property type="entry name" value="ABCG_PDR_2"/>
</dbReference>
<evidence type="ECO:0000256" key="5">
    <source>
        <dbReference type="ARBA" id="ARBA00022741"/>
    </source>
</evidence>
<dbReference type="Pfam" id="PF01061">
    <property type="entry name" value="ABC2_membrane"/>
    <property type="match status" value="2"/>
</dbReference>
<dbReference type="InterPro" id="IPR013525">
    <property type="entry name" value="ABC2_TM"/>
</dbReference>
<dbReference type="InterPro" id="IPR029481">
    <property type="entry name" value="ABC_trans_N"/>
</dbReference>
<evidence type="ECO:0000256" key="3">
    <source>
        <dbReference type="ARBA" id="ARBA00022448"/>
    </source>
</evidence>
<feature type="transmembrane region" description="Helical" evidence="10">
    <location>
        <begin position="1291"/>
        <end position="1312"/>
    </location>
</feature>
<dbReference type="Proteomes" id="UP001175261">
    <property type="component" value="Unassembled WGS sequence"/>
</dbReference>
<keyword evidence="5" id="KW-0547">Nucleotide-binding</keyword>
<keyword evidence="6" id="KW-0067">ATP-binding</keyword>
<reference evidence="12" key="1">
    <citation type="submission" date="2022-10" db="EMBL/GenBank/DDBJ databases">
        <title>Determination and structural analysis of whole genome sequence of Sarocladium strictum F4-1.</title>
        <authorList>
            <person name="Hu L."/>
            <person name="Jiang Y."/>
        </authorList>
    </citation>
    <scope>NUCLEOTIDE SEQUENCE</scope>
    <source>
        <strain evidence="12">F4-1</strain>
    </source>
</reference>
<feature type="transmembrane region" description="Helical" evidence="10">
    <location>
        <begin position="1204"/>
        <end position="1222"/>
    </location>
</feature>
<dbReference type="Pfam" id="PF06422">
    <property type="entry name" value="PDR_CDR"/>
    <property type="match status" value="1"/>
</dbReference>
<feature type="domain" description="ABC transporter" evidence="11">
    <location>
        <begin position="835"/>
        <end position="1077"/>
    </location>
</feature>
<organism evidence="12 13">
    <name type="scientific">Sarocladium strictum</name>
    <name type="common">Black bundle disease fungus</name>
    <name type="synonym">Acremonium strictum</name>
    <dbReference type="NCBI Taxonomy" id="5046"/>
    <lineage>
        <taxon>Eukaryota</taxon>
        <taxon>Fungi</taxon>
        <taxon>Dikarya</taxon>
        <taxon>Ascomycota</taxon>
        <taxon>Pezizomycotina</taxon>
        <taxon>Sordariomycetes</taxon>
        <taxon>Hypocreomycetidae</taxon>
        <taxon>Hypocreales</taxon>
        <taxon>Sarocladiaceae</taxon>
        <taxon>Sarocladium</taxon>
    </lineage>
</organism>
<dbReference type="GO" id="GO:0016887">
    <property type="term" value="F:ATP hydrolysis activity"/>
    <property type="evidence" value="ECO:0007669"/>
    <property type="project" value="InterPro"/>
</dbReference>
<gene>
    <name evidence="12" type="ORF">NLU13_4382</name>
</gene>